<keyword evidence="4" id="KW-0862">Zinc</keyword>
<dbReference type="EMBL" id="JANBUO010001526">
    <property type="protein sequence ID" value="KAJ2797878.1"/>
    <property type="molecule type" value="Genomic_DNA"/>
</dbReference>
<feature type="domain" description="C2H2-type" evidence="7">
    <location>
        <begin position="198"/>
        <end position="227"/>
    </location>
</feature>
<feature type="compositionally biased region" description="Polar residues" evidence="6">
    <location>
        <begin position="65"/>
        <end position="75"/>
    </location>
</feature>
<evidence type="ECO:0000256" key="1">
    <source>
        <dbReference type="ARBA" id="ARBA00022723"/>
    </source>
</evidence>
<dbReference type="AlphaFoldDB" id="A0A9W8HS75"/>
<evidence type="ECO:0000256" key="3">
    <source>
        <dbReference type="ARBA" id="ARBA00022771"/>
    </source>
</evidence>
<dbReference type="GO" id="GO:0005667">
    <property type="term" value="C:transcription regulator complex"/>
    <property type="evidence" value="ECO:0007669"/>
    <property type="project" value="TreeGrafter"/>
</dbReference>
<dbReference type="Proteomes" id="UP001140094">
    <property type="component" value="Unassembled WGS sequence"/>
</dbReference>
<proteinExistence type="predicted"/>
<feature type="compositionally biased region" description="Low complexity" evidence="6">
    <location>
        <begin position="93"/>
        <end position="105"/>
    </location>
</feature>
<keyword evidence="1" id="KW-0479">Metal-binding</keyword>
<feature type="domain" description="C2H2-type" evidence="7">
    <location>
        <begin position="228"/>
        <end position="257"/>
    </location>
</feature>
<dbReference type="Gene3D" id="3.30.160.60">
    <property type="entry name" value="Classic Zinc Finger"/>
    <property type="match status" value="2"/>
</dbReference>
<dbReference type="InterPro" id="IPR013087">
    <property type="entry name" value="Znf_C2H2_type"/>
</dbReference>
<evidence type="ECO:0000313" key="9">
    <source>
        <dbReference type="Proteomes" id="UP001140094"/>
    </source>
</evidence>
<evidence type="ECO:0000256" key="6">
    <source>
        <dbReference type="SAM" id="MobiDB-lite"/>
    </source>
</evidence>
<reference evidence="8" key="1">
    <citation type="submission" date="2022-07" db="EMBL/GenBank/DDBJ databases">
        <title>Phylogenomic reconstructions and comparative analyses of Kickxellomycotina fungi.</title>
        <authorList>
            <person name="Reynolds N.K."/>
            <person name="Stajich J.E."/>
            <person name="Barry K."/>
            <person name="Grigoriev I.V."/>
            <person name="Crous P."/>
            <person name="Smith M.E."/>
        </authorList>
    </citation>
    <scope>NUCLEOTIDE SEQUENCE</scope>
    <source>
        <strain evidence="8">NRRL 1565</strain>
    </source>
</reference>
<comment type="caution">
    <text evidence="8">The sequence shown here is derived from an EMBL/GenBank/DDBJ whole genome shotgun (WGS) entry which is preliminary data.</text>
</comment>
<name>A0A9W8HS75_9FUNG</name>
<dbReference type="PANTHER" id="PTHR14003:SF19">
    <property type="entry name" value="YY2 TRANSCRIPTION FACTOR"/>
    <property type="match status" value="1"/>
</dbReference>
<keyword evidence="9" id="KW-1185">Reference proteome</keyword>
<keyword evidence="3 5" id="KW-0863">Zinc-finger</keyword>
<feature type="compositionally biased region" description="Polar residues" evidence="6">
    <location>
        <begin position="113"/>
        <end position="127"/>
    </location>
</feature>
<evidence type="ECO:0000256" key="2">
    <source>
        <dbReference type="ARBA" id="ARBA00022737"/>
    </source>
</evidence>
<dbReference type="PANTHER" id="PTHR14003">
    <property type="entry name" value="TRANSCRIPTIONAL REPRESSOR PROTEIN YY"/>
    <property type="match status" value="1"/>
</dbReference>
<dbReference type="GO" id="GO:0008270">
    <property type="term" value="F:zinc ion binding"/>
    <property type="evidence" value="ECO:0007669"/>
    <property type="project" value="UniProtKB-KW"/>
</dbReference>
<gene>
    <name evidence="8" type="primary">NRG1_1</name>
    <name evidence="8" type="ORF">H4R20_005030</name>
</gene>
<dbReference type="PROSITE" id="PS00028">
    <property type="entry name" value="ZINC_FINGER_C2H2_1"/>
    <property type="match status" value="2"/>
</dbReference>
<dbReference type="Pfam" id="PF00096">
    <property type="entry name" value="zf-C2H2"/>
    <property type="match status" value="1"/>
</dbReference>
<dbReference type="PROSITE" id="PS50157">
    <property type="entry name" value="ZINC_FINGER_C2H2_2"/>
    <property type="match status" value="2"/>
</dbReference>
<dbReference type="GO" id="GO:0000981">
    <property type="term" value="F:DNA-binding transcription factor activity, RNA polymerase II-specific"/>
    <property type="evidence" value="ECO:0007669"/>
    <property type="project" value="TreeGrafter"/>
</dbReference>
<organism evidence="8 9">
    <name type="scientific">Coemansia guatemalensis</name>
    <dbReference type="NCBI Taxonomy" id="2761395"/>
    <lineage>
        <taxon>Eukaryota</taxon>
        <taxon>Fungi</taxon>
        <taxon>Fungi incertae sedis</taxon>
        <taxon>Zoopagomycota</taxon>
        <taxon>Kickxellomycotina</taxon>
        <taxon>Kickxellomycetes</taxon>
        <taxon>Kickxellales</taxon>
        <taxon>Kickxellaceae</taxon>
        <taxon>Coemansia</taxon>
    </lineage>
</organism>
<evidence type="ECO:0000259" key="7">
    <source>
        <dbReference type="PROSITE" id="PS50157"/>
    </source>
</evidence>
<dbReference type="InterPro" id="IPR036236">
    <property type="entry name" value="Znf_C2H2_sf"/>
</dbReference>
<dbReference type="GO" id="GO:0000785">
    <property type="term" value="C:chromatin"/>
    <property type="evidence" value="ECO:0007669"/>
    <property type="project" value="TreeGrafter"/>
</dbReference>
<evidence type="ECO:0000256" key="5">
    <source>
        <dbReference type="PROSITE-ProRule" id="PRU00042"/>
    </source>
</evidence>
<dbReference type="SMART" id="SM00355">
    <property type="entry name" value="ZnF_C2H2"/>
    <property type="match status" value="2"/>
</dbReference>
<dbReference type="GO" id="GO:0000978">
    <property type="term" value="F:RNA polymerase II cis-regulatory region sequence-specific DNA binding"/>
    <property type="evidence" value="ECO:0007669"/>
    <property type="project" value="TreeGrafter"/>
</dbReference>
<evidence type="ECO:0000256" key="4">
    <source>
        <dbReference type="ARBA" id="ARBA00022833"/>
    </source>
</evidence>
<dbReference type="FunFam" id="3.30.160.60:FF:000007">
    <property type="entry name" value="Basic krueppel-like factor 3"/>
    <property type="match status" value="1"/>
</dbReference>
<dbReference type="GO" id="GO:0031519">
    <property type="term" value="C:PcG protein complex"/>
    <property type="evidence" value="ECO:0007669"/>
    <property type="project" value="TreeGrafter"/>
</dbReference>
<accession>A0A9W8HS75</accession>
<dbReference type="OrthoDB" id="6365676at2759"/>
<dbReference type="SUPFAM" id="SSF57667">
    <property type="entry name" value="beta-beta-alpha zinc fingers"/>
    <property type="match status" value="1"/>
</dbReference>
<protein>
    <submittedName>
        <fullName evidence="8">Transcriptional repressor</fullName>
    </submittedName>
</protein>
<sequence>MSPAQSPSIVNCRPSHLGLWSLADLAKSAIGTPEKQPRSLSIRTSEGRCVSLLNDEVPSSCCTSEMSSNTSTLCSDSGRKYPSSDNGLRLSVPGTTPGSTPGSSPHCLRRTHSSSIATGLPSPQLTPTRLPSLSALIQAVSMVSSDAGEMPPLPPPSTSMFSQSHHLQLHKPSPLQSGLAVSPSAQQVVPRTPAKRKYICGHIGCGKAFTTSGHLSRHYRIHTGEKNYHCLYPGCTSRFSRQDNMMQHYRTHLSPRSRRNRSMRAASATQAAAEYNGALAAYSAAAGSAFCPYKRTQVQHSPSAYSQWTYY</sequence>
<evidence type="ECO:0000313" key="8">
    <source>
        <dbReference type="EMBL" id="KAJ2797878.1"/>
    </source>
</evidence>
<keyword evidence="2" id="KW-0677">Repeat</keyword>
<feature type="region of interest" description="Disordered" evidence="6">
    <location>
        <begin position="65"/>
        <end position="127"/>
    </location>
</feature>